<keyword evidence="7 9" id="KW-0472">Membrane</keyword>
<keyword evidence="6 9" id="KW-1133">Transmembrane helix</keyword>
<dbReference type="PANTHER" id="PTHR48021">
    <property type="match status" value="1"/>
</dbReference>
<accession>A0A9N9XJB0</accession>
<feature type="transmembrane region" description="Helical" evidence="9">
    <location>
        <begin position="81"/>
        <end position="99"/>
    </location>
</feature>
<dbReference type="PROSITE" id="PS50850">
    <property type="entry name" value="MFS"/>
    <property type="match status" value="1"/>
</dbReference>
<evidence type="ECO:0000256" key="7">
    <source>
        <dbReference type="ARBA" id="ARBA00023136"/>
    </source>
</evidence>
<dbReference type="InterPro" id="IPR005828">
    <property type="entry name" value="MFS_sugar_transport-like"/>
</dbReference>
<feature type="transmembrane region" description="Helical" evidence="9">
    <location>
        <begin position="52"/>
        <end position="74"/>
    </location>
</feature>
<proteinExistence type="predicted"/>
<feature type="domain" description="Major facilitator superfamily (MFS) profile" evidence="10">
    <location>
        <begin position="6"/>
        <end position="436"/>
    </location>
</feature>
<dbReference type="OrthoDB" id="5296287at2759"/>
<dbReference type="EMBL" id="OU900094">
    <property type="protein sequence ID" value="CAG9853899.1"/>
    <property type="molecule type" value="Genomic_DNA"/>
</dbReference>
<dbReference type="InterPro" id="IPR020846">
    <property type="entry name" value="MFS_dom"/>
</dbReference>
<feature type="transmembrane region" description="Helical" evidence="9">
    <location>
        <begin position="408"/>
        <end position="428"/>
    </location>
</feature>
<keyword evidence="8" id="KW-0325">Glycoprotein</keyword>
<feature type="transmembrane region" description="Helical" evidence="9">
    <location>
        <begin position="345"/>
        <end position="369"/>
    </location>
</feature>
<dbReference type="InterPro" id="IPR003663">
    <property type="entry name" value="Sugar/inositol_transpt"/>
</dbReference>
<keyword evidence="4" id="KW-0762">Sugar transport</keyword>
<keyword evidence="2" id="KW-0813">Transport</keyword>
<organism evidence="11 12">
    <name type="scientific">Phyllotreta striolata</name>
    <name type="common">Striped flea beetle</name>
    <name type="synonym">Crioceris striolata</name>
    <dbReference type="NCBI Taxonomy" id="444603"/>
    <lineage>
        <taxon>Eukaryota</taxon>
        <taxon>Metazoa</taxon>
        <taxon>Ecdysozoa</taxon>
        <taxon>Arthropoda</taxon>
        <taxon>Hexapoda</taxon>
        <taxon>Insecta</taxon>
        <taxon>Pterygota</taxon>
        <taxon>Neoptera</taxon>
        <taxon>Endopterygota</taxon>
        <taxon>Coleoptera</taxon>
        <taxon>Polyphaga</taxon>
        <taxon>Cucujiformia</taxon>
        <taxon>Chrysomeloidea</taxon>
        <taxon>Chrysomelidae</taxon>
        <taxon>Galerucinae</taxon>
        <taxon>Alticini</taxon>
        <taxon>Phyllotreta</taxon>
    </lineage>
</organism>
<dbReference type="InterPro" id="IPR036259">
    <property type="entry name" value="MFS_trans_sf"/>
</dbReference>
<comment type="subcellular location">
    <subcellularLocation>
        <location evidence="1">Cell membrane</location>
        <topology evidence="1">Multi-pass membrane protein</topology>
    </subcellularLocation>
</comment>
<evidence type="ECO:0000256" key="8">
    <source>
        <dbReference type="ARBA" id="ARBA00023180"/>
    </source>
</evidence>
<sequence length="449" mass="50275">MFWTKNVILAVIGGVFLNFVLAIHLTWTSPVLPKLTDPARSPFGRAITKDEASWIASIFTIGSILGSQIWNYMAEKAGKKLALLFSAVPCFLSNVIIYYTTSVELYIFARFLVGLSVGSLFIYPIYIAELLHKNLREIIATVCSCGVCSGILFSNSVGPFVSIQTFSLILGSITAVFLVFFIIFGQEVPHFYIRKNHDVRARRVLQDLRGGYEDIDEAFDEIRRRYDEEKSGTLKDLFVSKSSIKAFFICISLMLFHQFSGNNLILIYGESMIRNIDPELSSDISMILLSVVVFITSLIAPPLCMRYRKRMLLIFSAMGMFLAECVLGVYIYYQKYYELPKSLAGVPLTCLTMFITAHGFGFGPLPFVILGEIFPNRVKAIASSVISLILGIVGFLMSKYFLFVTDAIGMSGFFFCCAFSCLAAAIFTKCCVIETKDKSLEQIQYELSL</sequence>
<evidence type="ECO:0000256" key="9">
    <source>
        <dbReference type="SAM" id="Phobius"/>
    </source>
</evidence>
<evidence type="ECO:0000256" key="3">
    <source>
        <dbReference type="ARBA" id="ARBA00022475"/>
    </source>
</evidence>
<feature type="transmembrane region" description="Helical" evidence="9">
    <location>
        <begin position="138"/>
        <end position="157"/>
    </location>
</feature>
<reference evidence="11" key="1">
    <citation type="submission" date="2022-01" db="EMBL/GenBank/DDBJ databases">
        <authorList>
            <person name="King R."/>
        </authorList>
    </citation>
    <scope>NUCLEOTIDE SEQUENCE</scope>
</reference>
<feature type="transmembrane region" description="Helical" evidence="9">
    <location>
        <begin position="280"/>
        <end position="300"/>
    </location>
</feature>
<feature type="transmembrane region" description="Helical" evidence="9">
    <location>
        <begin position="163"/>
        <end position="185"/>
    </location>
</feature>
<keyword evidence="12" id="KW-1185">Reference proteome</keyword>
<evidence type="ECO:0000259" key="10">
    <source>
        <dbReference type="PROSITE" id="PS50850"/>
    </source>
</evidence>
<evidence type="ECO:0000256" key="6">
    <source>
        <dbReference type="ARBA" id="ARBA00022989"/>
    </source>
</evidence>
<feature type="transmembrane region" description="Helical" evidence="9">
    <location>
        <begin position="246"/>
        <end position="268"/>
    </location>
</feature>
<evidence type="ECO:0000256" key="5">
    <source>
        <dbReference type="ARBA" id="ARBA00022692"/>
    </source>
</evidence>
<dbReference type="GO" id="GO:0022857">
    <property type="term" value="F:transmembrane transporter activity"/>
    <property type="evidence" value="ECO:0007669"/>
    <property type="project" value="InterPro"/>
</dbReference>
<evidence type="ECO:0000313" key="11">
    <source>
        <dbReference type="EMBL" id="CAG9853899.1"/>
    </source>
</evidence>
<feature type="transmembrane region" description="Helical" evidence="9">
    <location>
        <begin position="312"/>
        <end position="333"/>
    </location>
</feature>
<keyword evidence="5 9" id="KW-0812">Transmembrane</keyword>
<dbReference type="PANTHER" id="PTHR48021:SF47">
    <property type="entry name" value="GH17672P"/>
    <property type="match status" value="1"/>
</dbReference>
<evidence type="ECO:0000256" key="4">
    <source>
        <dbReference type="ARBA" id="ARBA00022597"/>
    </source>
</evidence>
<dbReference type="SUPFAM" id="SSF103473">
    <property type="entry name" value="MFS general substrate transporter"/>
    <property type="match status" value="1"/>
</dbReference>
<name>A0A9N9XJB0_PHYSR</name>
<feature type="transmembrane region" description="Helical" evidence="9">
    <location>
        <begin position="381"/>
        <end position="402"/>
    </location>
</feature>
<dbReference type="Proteomes" id="UP001153712">
    <property type="component" value="Chromosome 1"/>
</dbReference>
<dbReference type="PRINTS" id="PR00171">
    <property type="entry name" value="SUGRTRNSPORT"/>
</dbReference>
<gene>
    <name evidence="11" type="ORF">PHYEVI_LOCUS366</name>
</gene>
<dbReference type="InterPro" id="IPR050549">
    <property type="entry name" value="MFS_Trehalose_Transporter"/>
</dbReference>
<feature type="transmembrane region" description="Helical" evidence="9">
    <location>
        <begin position="7"/>
        <end position="27"/>
    </location>
</feature>
<evidence type="ECO:0000313" key="12">
    <source>
        <dbReference type="Proteomes" id="UP001153712"/>
    </source>
</evidence>
<dbReference type="GO" id="GO:0005886">
    <property type="term" value="C:plasma membrane"/>
    <property type="evidence" value="ECO:0007669"/>
    <property type="project" value="UniProtKB-SubCell"/>
</dbReference>
<dbReference type="AlphaFoldDB" id="A0A9N9XJB0"/>
<dbReference type="Pfam" id="PF00083">
    <property type="entry name" value="Sugar_tr"/>
    <property type="match status" value="1"/>
</dbReference>
<evidence type="ECO:0000256" key="2">
    <source>
        <dbReference type="ARBA" id="ARBA00022448"/>
    </source>
</evidence>
<dbReference type="Gene3D" id="1.20.1250.20">
    <property type="entry name" value="MFS general substrate transporter like domains"/>
    <property type="match status" value="1"/>
</dbReference>
<evidence type="ECO:0000256" key="1">
    <source>
        <dbReference type="ARBA" id="ARBA00004651"/>
    </source>
</evidence>
<feature type="transmembrane region" description="Helical" evidence="9">
    <location>
        <begin position="105"/>
        <end position="126"/>
    </location>
</feature>
<keyword evidence="3" id="KW-1003">Cell membrane</keyword>
<dbReference type="FunFam" id="1.20.1250.20:FF:000218">
    <property type="entry name" value="facilitated trehalose transporter Tret1"/>
    <property type="match status" value="1"/>
</dbReference>
<protein>
    <recommendedName>
        <fullName evidence="10">Major facilitator superfamily (MFS) profile domain-containing protein</fullName>
    </recommendedName>
</protein>